<dbReference type="AlphaFoldDB" id="A0A4Y2VZN6"/>
<dbReference type="EMBL" id="BGPR01053778">
    <property type="protein sequence ID" value="GBO30589.1"/>
    <property type="molecule type" value="Genomic_DNA"/>
</dbReference>
<dbReference type="Proteomes" id="UP000499080">
    <property type="component" value="Unassembled WGS sequence"/>
</dbReference>
<comment type="caution">
    <text evidence="2">The sequence shown here is derived from an EMBL/GenBank/DDBJ whole genome shotgun (WGS) entry which is preliminary data.</text>
</comment>
<proteinExistence type="predicted"/>
<reference evidence="2 3" key="1">
    <citation type="journal article" date="2019" name="Sci. Rep.">
        <title>Orb-weaving spider Araneus ventricosus genome elucidates the spidroin gene catalogue.</title>
        <authorList>
            <person name="Kono N."/>
            <person name="Nakamura H."/>
            <person name="Ohtoshi R."/>
            <person name="Moran D.A.P."/>
            <person name="Shinohara A."/>
            <person name="Yoshida Y."/>
            <person name="Fujiwara M."/>
            <person name="Mori M."/>
            <person name="Tomita M."/>
            <person name="Arakawa K."/>
        </authorList>
    </citation>
    <scope>NUCLEOTIDE SEQUENCE [LARGE SCALE GENOMIC DNA]</scope>
</reference>
<protein>
    <submittedName>
        <fullName evidence="2">Uncharacterized protein</fullName>
    </submittedName>
</protein>
<sequence>KISPISDKPRHFQMRSDDQGDTSAGTHLQISVPHQRKVISSTTYDLMCNRPTSVESSFELVAEASPYH</sequence>
<feature type="compositionally biased region" description="Basic and acidic residues" evidence="1">
    <location>
        <begin position="7"/>
        <end position="18"/>
    </location>
</feature>
<evidence type="ECO:0000313" key="2">
    <source>
        <dbReference type="EMBL" id="GBO30589.1"/>
    </source>
</evidence>
<evidence type="ECO:0000256" key="1">
    <source>
        <dbReference type="SAM" id="MobiDB-lite"/>
    </source>
</evidence>
<name>A0A4Y2VZN6_ARAVE</name>
<evidence type="ECO:0000313" key="3">
    <source>
        <dbReference type="Proteomes" id="UP000499080"/>
    </source>
</evidence>
<keyword evidence="3" id="KW-1185">Reference proteome</keyword>
<feature type="region of interest" description="Disordered" evidence="1">
    <location>
        <begin position="1"/>
        <end position="28"/>
    </location>
</feature>
<organism evidence="2 3">
    <name type="scientific">Araneus ventricosus</name>
    <name type="common">Orbweaver spider</name>
    <name type="synonym">Epeira ventricosa</name>
    <dbReference type="NCBI Taxonomy" id="182803"/>
    <lineage>
        <taxon>Eukaryota</taxon>
        <taxon>Metazoa</taxon>
        <taxon>Ecdysozoa</taxon>
        <taxon>Arthropoda</taxon>
        <taxon>Chelicerata</taxon>
        <taxon>Arachnida</taxon>
        <taxon>Araneae</taxon>
        <taxon>Araneomorphae</taxon>
        <taxon>Entelegynae</taxon>
        <taxon>Araneoidea</taxon>
        <taxon>Araneidae</taxon>
        <taxon>Araneus</taxon>
    </lineage>
</organism>
<gene>
    <name evidence="2" type="ORF">AVEN_272906_1</name>
</gene>
<feature type="non-terminal residue" evidence="2">
    <location>
        <position position="1"/>
    </location>
</feature>
<accession>A0A4Y2VZN6</accession>